<keyword evidence="2" id="KW-1133">Transmembrane helix</keyword>
<feature type="compositionally biased region" description="Gly residues" evidence="1">
    <location>
        <begin position="174"/>
        <end position="188"/>
    </location>
</feature>
<keyword evidence="2" id="KW-0472">Membrane</keyword>
<accession>A0A0S1SKY5</accession>
<reference evidence="3 4" key="2">
    <citation type="journal article" date="2016" name="PeerJ">
        <title>Analysis of five complete genome sequences for members of the class Peribacteria in the recently recognized Peregrinibacteria bacterial phylum.</title>
        <authorList>
            <person name="Anantharaman K."/>
            <person name="Brown C.T."/>
            <person name="Burstein D."/>
            <person name="Castelle C.J."/>
            <person name="Probst A.J."/>
            <person name="Thomas B.C."/>
            <person name="Williams K.H."/>
            <person name="Banfield J.F."/>
        </authorList>
    </citation>
    <scope>NUCLEOTIDE SEQUENCE [LARGE SCALE GENOMIC DNA]</scope>
    <source>
        <strain evidence="3">RIFOXYD1_FULL_PER-ii_59_16</strain>
    </source>
</reference>
<feature type="region of interest" description="Disordered" evidence="1">
    <location>
        <begin position="555"/>
        <end position="592"/>
    </location>
</feature>
<organism evidence="3 4">
    <name type="scientific">Candidatus Peribacter riflensis</name>
    <dbReference type="NCBI Taxonomy" id="1735162"/>
    <lineage>
        <taxon>Bacteria</taxon>
        <taxon>Candidatus Peregrinibacteriota</taxon>
        <taxon>Candidatus Peribacteria</taxon>
        <taxon>Candidatus Peribacterales</taxon>
        <taxon>Candidatus Peribacteraceae</taxon>
        <taxon>Candidatus Peribacter</taxon>
    </lineage>
</organism>
<name>A0A0S1SKY5_9BACT</name>
<accession>A0A0S1SM20</accession>
<feature type="region of interest" description="Disordered" evidence="1">
    <location>
        <begin position="777"/>
        <end position="802"/>
    </location>
</feature>
<evidence type="ECO:0000256" key="2">
    <source>
        <dbReference type="SAM" id="Phobius"/>
    </source>
</evidence>
<accession>A0A0S1SWG2</accession>
<feature type="transmembrane region" description="Helical" evidence="2">
    <location>
        <begin position="7"/>
        <end position="29"/>
    </location>
</feature>
<dbReference type="AlphaFoldDB" id="A0A0S1SKY5"/>
<dbReference type="EMBL" id="CP013065">
    <property type="protein sequence ID" value="ALM13703.1"/>
    <property type="molecule type" value="Genomic_DNA"/>
</dbReference>
<dbReference type="Proteomes" id="UP000069135">
    <property type="component" value="Chromosome"/>
</dbReference>
<dbReference type="PATRIC" id="fig|1735161.3.peg.1018"/>
<sequence length="959" mass="100782">MSHRGFTAVEVLLTLGIVAVTAGISMPLYRTYQLRSELDTAIEQAKHALERAQVLARAGQNDSMWGYATQEGILFQGEAFAIREPQSDEAYIVPASVEVLGLTEVVFQRVTGEPLVGGEIIFQADNGEWRTITVTEGGSVASSELFPPESSSSSTVASVGGSSTSSDISSTGSVGSGGSSAGMSGGSEGSTASGGETGGGDTESSSSAATCDDAFTLLPDGTIETTGTVDATVKVLGSQVSEGAGGPAARIVVSMSTDEGDTWVPLFDGQTVRGGEEDVVQNLPSGTKLLIRVNGRHSWLFNRTFLSNNSAGHMLALRNGHRLPVGSYDAFGNPAGLASFLRAIIEDGRIKIHPKSVVFLTELDALWKGASKFQDAVVQVTFAAKPGSCAQATDPKVKIVFDRLENQNAGDVRPRVYVGEQGILFAEDQWIPLSVAGVTMADSSLVENVPGMAVERRSGVLRVLLHGSHIIPSGKELVDARIIFDRAVVTSIENDMGADTTENPTDGVVNDGTGGDEVTIADDRGSVRFQTRVTSADDAIFIHWAIGMASSSSSAASGASSAASSQASSGSAQSASSEGQTGSEGETGSEASVAPDACAAAYTMDDRGRMVLGEKADVSFTVLGSYATYGANGPMIHVRLNASLDGGGTWRGLFNFRDIITGDTQTIRDVPSGSVLTLSAEGRYSWLFKRVARIEDDGDRVRVLRPGSVVPGIGLLLNPMRLKPFLRERISEGRVLLTGRQVLALVELQTLDDTADYQDAVVLVTIAKPVSSGGPCAQEDAALSSQSSVPAGTSSTSSTSSVAGPRITICHFTSADRLHPATMEINESAWSAHSAIGDRLGACEADEDGDGIPNAQDFCSGTYLPESVPTEFMLFNRYALTGSSGVFREGPRKRVSSFSLSDTRGCSCEQLVAVAEGERDYYFPHEPLLHRELKSLFPFYTNGARQFGCGAAILRMSRP</sequence>
<keyword evidence="2" id="KW-0812">Transmembrane</keyword>
<evidence type="ECO:0008006" key="5">
    <source>
        <dbReference type="Google" id="ProtNLM"/>
    </source>
</evidence>
<feature type="compositionally biased region" description="Low complexity" evidence="1">
    <location>
        <begin position="784"/>
        <end position="802"/>
    </location>
</feature>
<evidence type="ECO:0000313" key="3">
    <source>
        <dbReference type="EMBL" id="ALM13703.1"/>
    </source>
</evidence>
<dbReference type="STRING" id="1735162.PeribacterB2_1041"/>
<dbReference type="SUPFAM" id="SSF54523">
    <property type="entry name" value="Pili subunits"/>
    <property type="match status" value="1"/>
</dbReference>
<dbReference type="InterPro" id="IPR045584">
    <property type="entry name" value="Pilin-like"/>
</dbReference>
<proteinExistence type="predicted"/>
<feature type="compositionally biased region" description="Low complexity" evidence="1">
    <location>
        <begin position="150"/>
        <end position="173"/>
    </location>
</feature>
<evidence type="ECO:0000313" key="4">
    <source>
        <dbReference type="Proteomes" id="UP000069135"/>
    </source>
</evidence>
<accession>A0A0S1STP8</accession>
<gene>
    <name evidence="3" type="ORF">PeribacterD1_1039</name>
</gene>
<reference evidence="4" key="1">
    <citation type="submission" date="2015-10" db="EMBL/GenBank/DDBJ databases">
        <title>Analysis of five complete genome sequences for members of the class Peribacteria in the recently recognized Peregrinibacteria bacterial phylum.</title>
        <authorList>
            <person name="Anantharaman K."/>
            <person name="Brown C.T."/>
            <person name="Burstein D."/>
            <person name="Castelle C.J."/>
            <person name="Probst A.J."/>
            <person name="Thomas B.C."/>
            <person name="Williams K.H."/>
            <person name="Banfield J.F."/>
        </authorList>
    </citation>
    <scope>NUCLEOTIDE SEQUENCE [LARGE SCALE GENOMIC DNA]</scope>
</reference>
<evidence type="ECO:0000256" key="1">
    <source>
        <dbReference type="SAM" id="MobiDB-lite"/>
    </source>
</evidence>
<protein>
    <recommendedName>
        <fullName evidence="5">Prepilin-type N-terminal cleavage/methylation domain-containing protein</fullName>
    </recommendedName>
</protein>
<feature type="region of interest" description="Disordered" evidence="1">
    <location>
        <begin position="141"/>
        <end position="208"/>
    </location>
</feature>
<dbReference type="KEGG" id="prf:PeribacterA2_1039"/>
<accession>A0A0S1SJG4</accession>
<feature type="region of interest" description="Disordered" evidence="1">
    <location>
        <begin position="495"/>
        <end position="518"/>
    </location>
</feature>